<dbReference type="InterPro" id="IPR019734">
    <property type="entry name" value="TPR_rpt"/>
</dbReference>
<name>A0A8C9YXT1_SANLU</name>
<dbReference type="PROSITE" id="PS50005">
    <property type="entry name" value="TPR"/>
    <property type="match status" value="4"/>
</dbReference>
<feature type="region of interest" description="Disordered" evidence="6">
    <location>
        <begin position="112"/>
        <end position="136"/>
    </location>
</feature>
<evidence type="ECO:0000256" key="3">
    <source>
        <dbReference type="ARBA" id="ARBA00038275"/>
    </source>
</evidence>
<evidence type="ECO:0000256" key="2">
    <source>
        <dbReference type="ARBA" id="ARBA00022803"/>
    </source>
</evidence>
<evidence type="ECO:0000256" key="6">
    <source>
        <dbReference type="SAM" id="MobiDB-lite"/>
    </source>
</evidence>
<dbReference type="Pfam" id="PF13181">
    <property type="entry name" value="TPR_8"/>
    <property type="match status" value="3"/>
</dbReference>
<dbReference type="SUPFAM" id="SSF48452">
    <property type="entry name" value="TPR-like"/>
    <property type="match status" value="2"/>
</dbReference>
<feature type="domain" description="RNA-polymerase II-associated protein 3-like C-terminal" evidence="7">
    <location>
        <begin position="435"/>
        <end position="526"/>
    </location>
</feature>
<protein>
    <recommendedName>
        <fullName evidence="4">RNA polymerase II-associated protein 3</fullName>
    </recommendedName>
</protein>
<keyword evidence="1" id="KW-0677">Repeat</keyword>
<feature type="compositionally biased region" description="Basic residues" evidence="6">
    <location>
        <begin position="65"/>
        <end position="74"/>
    </location>
</feature>
<evidence type="ECO:0000256" key="4">
    <source>
        <dbReference type="ARBA" id="ARBA00040133"/>
    </source>
</evidence>
<dbReference type="GeneTree" id="ENSGT00940000156749"/>
<dbReference type="PANTHER" id="PTHR46423">
    <property type="entry name" value="RNA POLYMERASE II-ASSOCIATED PROTEIN 3"/>
    <property type="match status" value="1"/>
</dbReference>
<evidence type="ECO:0000313" key="9">
    <source>
        <dbReference type="Proteomes" id="UP000694568"/>
    </source>
</evidence>
<keyword evidence="9" id="KW-1185">Reference proteome</keyword>
<feature type="compositionally biased region" description="Basic and acidic residues" evidence="6">
    <location>
        <begin position="33"/>
        <end position="43"/>
    </location>
</feature>
<dbReference type="InterPro" id="IPR051966">
    <property type="entry name" value="RPAP3"/>
</dbReference>
<dbReference type="PANTHER" id="PTHR46423:SF1">
    <property type="entry name" value="RNA POLYMERASE II-ASSOCIATED PROTEIN 3"/>
    <property type="match status" value="1"/>
</dbReference>
<dbReference type="InterPro" id="IPR025986">
    <property type="entry name" value="RPAP3-like_C"/>
</dbReference>
<evidence type="ECO:0000313" key="8">
    <source>
        <dbReference type="Ensembl" id="ENSSLUP00000031980.1"/>
    </source>
</evidence>
<feature type="repeat" description="TPR" evidence="5">
    <location>
        <begin position="263"/>
        <end position="296"/>
    </location>
</feature>
<keyword evidence="2 5" id="KW-0802">TPR repeat</keyword>
<dbReference type="Ensembl" id="ENSSLUT00000033002.1">
    <property type="protein sequence ID" value="ENSSLUP00000031980.1"/>
    <property type="gene ID" value="ENSSLUG00000014238.1"/>
</dbReference>
<evidence type="ECO:0000256" key="1">
    <source>
        <dbReference type="ARBA" id="ARBA00022737"/>
    </source>
</evidence>
<dbReference type="Pfam" id="PF13877">
    <property type="entry name" value="RPAP3_C"/>
    <property type="match status" value="1"/>
</dbReference>
<dbReference type="AlphaFoldDB" id="A0A8C9YXT1"/>
<organism evidence="8 9">
    <name type="scientific">Sander lucioperca</name>
    <name type="common">Pike-perch</name>
    <name type="synonym">Perca lucioperca</name>
    <dbReference type="NCBI Taxonomy" id="283035"/>
    <lineage>
        <taxon>Eukaryota</taxon>
        <taxon>Metazoa</taxon>
        <taxon>Chordata</taxon>
        <taxon>Craniata</taxon>
        <taxon>Vertebrata</taxon>
        <taxon>Euteleostomi</taxon>
        <taxon>Actinopterygii</taxon>
        <taxon>Neopterygii</taxon>
        <taxon>Teleostei</taxon>
        <taxon>Neoteleostei</taxon>
        <taxon>Acanthomorphata</taxon>
        <taxon>Eupercaria</taxon>
        <taxon>Perciformes</taxon>
        <taxon>Percoidei</taxon>
        <taxon>Percidae</taxon>
        <taxon>Luciopercinae</taxon>
        <taxon>Sander</taxon>
    </lineage>
</organism>
<dbReference type="GO" id="GO:0101031">
    <property type="term" value="C:protein folding chaperone complex"/>
    <property type="evidence" value="ECO:0007669"/>
    <property type="project" value="TreeGrafter"/>
</dbReference>
<dbReference type="Proteomes" id="UP000694568">
    <property type="component" value="Unplaced"/>
</dbReference>
<evidence type="ECO:0000256" key="5">
    <source>
        <dbReference type="PROSITE-ProRule" id="PRU00339"/>
    </source>
</evidence>
<comment type="similarity">
    <text evidence="3">Belongs to the RPAP3 family.</text>
</comment>
<dbReference type="Gene3D" id="1.25.40.10">
    <property type="entry name" value="Tetratricopeptide repeat domain"/>
    <property type="match status" value="2"/>
</dbReference>
<feature type="region of interest" description="Disordered" evidence="6">
    <location>
        <begin position="29"/>
        <end position="91"/>
    </location>
</feature>
<evidence type="ECO:0000259" key="7">
    <source>
        <dbReference type="Pfam" id="PF13877"/>
    </source>
</evidence>
<feature type="region of interest" description="Disordered" evidence="6">
    <location>
        <begin position="403"/>
        <end position="431"/>
    </location>
</feature>
<feature type="compositionally biased region" description="Acidic residues" evidence="6">
    <location>
        <begin position="123"/>
        <end position="132"/>
    </location>
</feature>
<sequence length="555" mass="62971">MSGGNKAIELQLQMRQNAEDLQRFMTELGSWEEDIKKKDEELRTGGLPEAQKLPPVRNKDYKTKMRDRKKKKKKEPTGNGDAKAEEPSEASRIKAYDYRSWDKFDVDKALTEMDKEESPAESNESDSEEATADQEKALAEKEKGNAFFKDGKYDEAIECYTRGMCADPYNPVLPTNRATSFFRLKKYAVAESDCNLAIALDSNYFKAYARRGAARFALKKYESALEDHEMVLKLDPGNAEAQNEVKKIKEVSVKGSFWVFPKLSECAFQGNAYFKEGKYEAAVECYSRGMEADSMNVLLPANRAMAFIKLEKYKEAEEDCTKAISLDSTYSKAFHRRATARVALGKLEEAKQDFHEVLKLEPGNKQALNELQKLQIVCFSDHLLCFNPLCNLNLLRFPRVPASRQTEQPEQGEMVPPAAEASVSPSSTVDELPFPPTNSFKLEADFRTIGNQPEVIYRYLRQIKPEAYATIFHSSLEPDILNQILRTLHGFYIKNEAPAVTLEILRSLASVRRFDMAVMFLSSPEKKVLKELFDFLHQAELEGSSVTALQKKYGV</sequence>
<reference evidence="8" key="2">
    <citation type="submission" date="2025-09" db="UniProtKB">
        <authorList>
            <consortium name="Ensembl"/>
        </authorList>
    </citation>
    <scope>IDENTIFICATION</scope>
</reference>
<dbReference type="Pfam" id="PF00515">
    <property type="entry name" value="TPR_1"/>
    <property type="match status" value="1"/>
</dbReference>
<reference evidence="8" key="1">
    <citation type="submission" date="2025-08" db="UniProtKB">
        <authorList>
            <consortium name="Ensembl"/>
        </authorList>
    </citation>
    <scope>IDENTIFICATION</scope>
</reference>
<feature type="compositionally biased region" description="Basic and acidic residues" evidence="6">
    <location>
        <begin position="82"/>
        <end position="91"/>
    </location>
</feature>
<feature type="repeat" description="TPR" evidence="5">
    <location>
        <begin position="331"/>
        <end position="364"/>
    </location>
</feature>
<dbReference type="InterPro" id="IPR011990">
    <property type="entry name" value="TPR-like_helical_dom_sf"/>
</dbReference>
<feature type="repeat" description="TPR" evidence="5">
    <location>
        <begin position="137"/>
        <end position="170"/>
    </location>
</feature>
<feature type="repeat" description="TPR" evidence="5">
    <location>
        <begin position="205"/>
        <end position="238"/>
    </location>
</feature>
<dbReference type="SMART" id="SM00028">
    <property type="entry name" value="TPR"/>
    <property type="match status" value="6"/>
</dbReference>
<feature type="compositionally biased region" description="Low complexity" evidence="6">
    <location>
        <begin position="415"/>
        <end position="429"/>
    </location>
</feature>
<proteinExistence type="inferred from homology"/>
<gene>
    <name evidence="8" type="primary">rpap3</name>
</gene>
<accession>A0A8C9YXT1</accession>